<evidence type="ECO:0000256" key="2">
    <source>
        <dbReference type="SAM" id="Phobius"/>
    </source>
</evidence>
<feature type="region of interest" description="Disordered" evidence="1">
    <location>
        <begin position="1"/>
        <end position="121"/>
    </location>
</feature>
<feature type="compositionally biased region" description="Low complexity" evidence="1">
    <location>
        <begin position="96"/>
        <end position="108"/>
    </location>
</feature>
<feature type="compositionally biased region" description="Basic and acidic residues" evidence="1">
    <location>
        <begin position="283"/>
        <end position="295"/>
    </location>
</feature>
<name>A0A7Y9GQH1_9MICO</name>
<keyword evidence="2" id="KW-0812">Transmembrane</keyword>
<gene>
    <name evidence="3" type="ORF">BJ991_002619</name>
</gene>
<keyword evidence="4" id="KW-1185">Reference proteome</keyword>
<reference evidence="3 4" key="1">
    <citation type="submission" date="2020-07" db="EMBL/GenBank/DDBJ databases">
        <title>Sequencing the genomes of 1000 actinobacteria strains.</title>
        <authorList>
            <person name="Klenk H.-P."/>
        </authorList>
    </citation>
    <scope>NUCLEOTIDE SEQUENCE [LARGE SCALE GENOMIC DNA]</scope>
    <source>
        <strain evidence="3 4">DSM 24662</strain>
    </source>
</reference>
<feature type="transmembrane region" description="Helical" evidence="2">
    <location>
        <begin position="438"/>
        <end position="462"/>
    </location>
</feature>
<dbReference type="EMBL" id="JACCBV010000001">
    <property type="protein sequence ID" value="NYE20591.1"/>
    <property type="molecule type" value="Genomic_DNA"/>
</dbReference>
<sequence length="466" mass="46516">MSTPEQPDTPALTRKQLREIRTTGATPVVDAAAAPAPAAPTPPVTSAPIARPDYSTPAPSAPAPSAPAFSAPVFSAPAPSAPVFSAPAPSAPAAPPVASTPAVPLARPAEPPALPPPPVADSAVDLGVAPLTRRQARQQERIRTASVPVITPEVASAFTSAATDAPAVANTDAPPAPAAWQTPVAEPPARVWPVPRTQEPRTPLFGAPAPAPEPRTPLFGAPAPAPEPEPPAPQTEPPQETGESGVPTWLLSAAGVTQEREAEQPPPPAASWRESAPYASPKVESEPERAADRSHAPGTGERGAVSSHLGAGLLAEGAPNVVLPPSFDELITSASTSGSTGTPNALIVPQPDQSGIVAPVAATGEVLVTGTFNLPEGLGSTGAIPGTADGKEVDAVLVDGELPAHSSPTPIAASAAISTVKTPGEIIKPPTPEKGSRLMISLAITAGALALALVGVLILAFVTGVL</sequence>
<feature type="compositionally biased region" description="Pro residues" evidence="1">
    <location>
        <begin position="223"/>
        <end position="236"/>
    </location>
</feature>
<proteinExistence type="predicted"/>
<evidence type="ECO:0000256" key="1">
    <source>
        <dbReference type="SAM" id="MobiDB-lite"/>
    </source>
</evidence>
<feature type="compositionally biased region" description="Low complexity" evidence="1">
    <location>
        <begin position="66"/>
        <end position="88"/>
    </location>
</feature>
<evidence type="ECO:0000313" key="3">
    <source>
        <dbReference type="EMBL" id="NYE20591.1"/>
    </source>
</evidence>
<keyword evidence="2" id="KW-1133">Transmembrane helix</keyword>
<comment type="caution">
    <text evidence="3">The sequence shown here is derived from an EMBL/GenBank/DDBJ whole genome shotgun (WGS) entry which is preliminary data.</text>
</comment>
<organism evidence="3 4">
    <name type="scientific">Microbacterium immunditiarum</name>
    <dbReference type="NCBI Taxonomy" id="337480"/>
    <lineage>
        <taxon>Bacteria</taxon>
        <taxon>Bacillati</taxon>
        <taxon>Actinomycetota</taxon>
        <taxon>Actinomycetes</taxon>
        <taxon>Micrococcales</taxon>
        <taxon>Microbacteriaceae</taxon>
        <taxon>Microbacterium</taxon>
    </lineage>
</organism>
<dbReference type="RefSeq" id="WP_246301094.1">
    <property type="nucleotide sequence ID" value="NZ_JACCBV010000001.1"/>
</dbReference>
<feature type="region of interest" description="Disordered" evidence="1">
    <location>
        <begin position="165"/>
        <end position="306"/>
    </location>
</feature>
<feature type="compositionally biased region" description="Pro residues" evidence="1">
    <location>
        <begin position="109"/>
        <end position="119"/>
    </location>
</feature>
<dbReference type="Proteomes" id="UP000576969">
    <property type="component" value="Unassembled WGS sequence"/>
</dbReference>
<feature type="compositionally biased region" description="Low complexity" evidence="1">
    <location>
        <begin position="22"/>
        <end position="36"/>
    </location>
</feature>
<dbReference type="AlphaFoldDB" id="A0A7Y9GQH1"/>
<keyword evidence="2" id="KW-0472">Membrane</keyword>
<protein>
    <submittedName>
        <fullName evidence="3">Uncharacterized protein</fullName>
    </submittedName>
</protein>
<evidence type="ECO:0000313" key="4">
    <source>
        <dbReference type="Proteomes" id="UP000576969"/>
    </source>
</evidence>
<feature type="compositionally biased region" description="Low complexity" evidence="1">
    <location>
        <begin position="46"/>
        <end position="58"/>
    </location>
</feature>
<accession>A0A7Y9GQH1</accession>